<dbReference type="InterPro" id="IPR045455">
    <property type="entry name" value="NrS-1_pol-like_helicase"/>
</dbReference>
<dbReference type="Pfam" id="PF19263">
    <property type="entry name" value="DUF5906"/>
    <property type="match status" value="1"/>
</dbReference>
<dbReference type="Proteomes" id="UP000195326">
    <property type="component" value="Unassembled WGS sequence"/>
</dbReference>
<dbReference type="EMBL" id="NFKL01000005">
    <property type="protein sequence ID" value="OUP59756.1"/>
    <property type="molecule type" value="Genomic_DNA"/>
</dbReference>
<dbReference type="PANTHER" id="PTHR35372:SF2">
    <property type="entry name" value="SF3 HELICASE DOMAIN-CONTAINING PROTEIN"/>
    <property type="match status" value="1"/>
</dbReference>
<dbReference type="AlphaFoldDB" id="A0A1Y4LSZ0"/>
<proteinExistence type="predicted"/>
<feature type="domain" description="SF3 helicase" evidence="5">
    <location>
        <begin position="140"/>
        <end position="296"/>
    </location>
</feature>
<keyword evidence="2" id="KW-0378">Hydrolase</keyword>
<organism evidence="6 7">
    <name type="scientific">Butyricicoccus pullicaecorum</name>
    <dbReference type="NCBI Taxonomy" id="501571"/>
    <lineage>
        <taxon>Bacteria</taxon>
        <taxon>Bacillati</taxon>
        <taxon>Bacillota</taxon>
        <taxon>Clostridia</taxon>
        <taxon>Eubacteriales</taxon>
        <taxon>Butyricicoccaceae</taxon>
        <taxon>Butyricicoccus</taxon>
    </lineage>
</organism>
<dbReference type="NCBIfam" id="TIGR01613">
    <property type="entry name" value="primase_Cterm"/>
    <property type="match status" value="1"/>
</dbReference>
<evidence type="ECO:0000256" key="3">
    <source>
        <dbReference type="ARBA" id="ARBA00022806"/>
    </source>
</evidence>
<dbReference type="Gene3D" id="3.40.50.300">
    <property type="entry name" value="P-loop containing nucleotide triphosphate hydrolases"/>
    <property type="match status" value="1"/>
</dbReference>
<keyword evidence="1" id="KW-0547">Nucleotide-binding</keyword>
<dbReference type="InterPro" id="IPR014818">
    <property type="entry name" value="Phage/plasmid_primase_P4_C"/>
</dbReference>
<reference evidence="7" key="1">
    <citation type="submission" date="2017-04" db="EMBL/GenBank/DDBJ databases">
        <title>Function of individual gut microbiota members based on whole genome sequencing of pure cultures obtained from chicken caecum.</title>
        <authorList>
            <person name="Medvecky M."/>
            <person name="Cejkova D."/>
            <person name="Polansky O."/>
            <person name="Karasova D."/>
            <person name="Kubasova T."/>
            <person name="Cizek A."/>
            <person name="Rychlik I."/>
        </authorList>
    </citation>
    <scope>NUCLEOTIDE SEQUENCE [LARGE SCALE GENOMIC DNA]</scope>
    <source>
        <strain evidence="7">An179</strain>
    </source>
</reference>
<keyword evidence="4" id="KW-0067">ATP-binding</keyword>
<dbReference type="RefSeq" id="WP_087414562.1">
    <property type="nucleotide sequence ID" value="NZ_NFKL01000005.1"/>
</dbReference>
<dbReference type="Pfam" id="PF03288">
    <property type="entry name" value="Pox_D5"/>
    <property type="match status" value="1"/>
</dbReference>
<dbReference type="Pfam" id="PF08706">
    <property type="entry name" value="D5_N"/>
    <property type="match status" value="1"/>
</dbReference>
<keyword evidence="3" id="KW-0347">Helicase</keyword>
<evidence type="ECO:0000313" key="6">
    <source>
        <dbReference type="EMBL" id="OUP59756.1"/>
    </source>
</evidence>
<dbReference type="GO" id="GO:0016787">
    <property type="term" value="F:hydrolase activity"/>
    <property type="evidence" value="ECO:0007669"/>
    <property type="project" value="UniProtKB-KW"/>
</dbReference>
<evidence type="ECO:0000256" key="2">
    <source>
        <dbReference type="ARBA" id="ARBA00022801"/>
    </source>
</evidence>
<dbReference type="GO" id="GO:0004386">
    <property type="term" value="F:helicase activity"/>
    <property type="evidence" value="ECO:0007669"/>
    <property type="project" value="UniProtKB-KW"/>
</dbReference>
<dbReference type="InterPro" id="IPR027417">
    <property type="entry name" value="P-loop_NTPase"/>
</dbReference>
<protein>
    <submittedName>
        <fullName evidence="6">DNA primase</fullName>
    </submittedName>
</protein>
<evidence type="ECO:0000259" key="5">
    <source>
        <dbReference type="PROSITE" id="PS51206"/>
    </source>
</evidence>
<dbReference type="PANTHER" id="PTHR35372">
    <property type="entry name" value="ATP BINDING PROTEIN-RELATED"/>
    <property type="match status" value="1"/>
</dbReference>
<sequence>MNNPVWIDDKGKIVEPEYCRDFLSRHPMRCINDRFYTVDGQLPDESKLKRTIYEEISPWLHAKVAQTVEQIIKALKLAAYADPLPLQCDRIHVANGTYFLDGTFTEEKEYCSNRLPVSYQTEAPAPEQWLRFLSELLEPEDIPALQEYLGYCLIPSTKGQKMLMLIGKGGEGKSRIGVVMNAIFGFNMNTTSIQKVENNRFARADLEGKLLMVDDDLDMNALTKTNYVKSIVTAELRMDLERKKEQSYQGQLYVRFLCFGNGALTALHDRSDGFFRRQIILTTRDKPADRFDDPFLAEKLIAEKEGIFLWMLDGLRRLIANHYHFTISQRAKDNISSAVRDANNILDFLDSEGYVAFKADYESSTKNLYAAYKRWCEDNAENPLSPKSFANQLSQNAERYHLEPVSNLHIGGGKRCRGYMGIYVLLSPMEL</sequence>
<accession>A0A1Y4LSZ0</accession>
<evidence type="ECO:0000256" key="1">
    <source>
        <dbReference type="ARBA" id="ARBA00022741"/>
    </source>
</evidence>
<comment type="caution">
    <text evidence="6">The sequence shown here is derived from an EMBL/GenBank/DDBJ whole genome shotgun (WGS) entry which is preliminary data.</text>
</comment>
<gene>
    <name evidence="6" type="ORF">B5F15_04880</name>
</gene>
<dbReference type="InterPro" id="IPR006500">
    <property type="entry name" value="Helicase_put_C_phage/plasmid"/>
</dbReference>
<dbReference type="InterPro" id="IPR051620">
    <property type="entry name" value="ORF904-like_C"/>
</dbReference>
<evidence type="ECO:0000313" key="7">
    <source>
        <dbReference type="Proteomes" id="UP000195326"/>
    </source>
</evidence>
<evidence type="ECO:0000256" key="4">
    <source>
        <dbReference type="ARBA" id="ARBA00022840"/>
    </source>
</evidence>
<dbReference type="GO" id="GO:0005524">
    <property type="term" value="F:ATP binding"/>
    <property type="evidence" value="ECO:0007669"/>
    <property type="project" value="UniProtKB-KW"/>
</dbReference>
<dbReference type="InterPro" id="IPR014015">
    <property type="entry name" value="Helicase_SF3_DNA-vir"/>
</dbReference>
<dbReference type="InterPro" id="IPR004968">
    <property type="entry name" value="DNA_primase/NTPase_C"/>
</dbReference>
<name>A0A1Y4LSZ0_9FIRM</name>
<dbReference type="STRING" id="501571.GCA_900143195_02580"/>
<dbReference type="PROSITE" id="PS51206">
    <property type="entry name" value="SF3_HELICASE_1"/>
    <property type="match status" value="1"/>
</dbReference>